<dbReference type="InterPro" id="IPR013083">
    <property type="entry name" value="Znf_RING/FYVE/PHD"/>
</dbReference>
<comment type="subcellular location">
    <subcellularLocation>
        <location evidence="1">Membrane</location>
    </subcellularLocation>
</comment>
<dbReference type="PANTHER" id="PTHR46151">
    <property type="entry name" value="NEP1-INTERACTING PROTEIN-LIKE 2"/>
    <property type="match status" value="1"/>
</dbReference>
<dbReference type="PANTHER" id="PTHR46151:SF18">
    <property type="entry name" value="NEP1-INTERACTING PROTEIN-LIKE 2"/>
    <property type="match status" value="1"/>
</dbReference>
<dbReference type="OrthoDB" id="9984778at2759"/>
<dbReference type="AlphaFoldDB" id="A0A5N6LWK7"/>
<comment type="caution">
    <text evidence="9">The sequence shown here is derived from an EMBL/GenBank/DDBJ whole genome shotgun (WGS) entry which is preliminary data.</text>
</comment>
<evidence type="ECO:0000313" key="9">
    <source>
        <dbReference type="EMBL" id="KAD2805988.1"/>
    </source>
</evidence>
<evidence type="ECO:0000259" key="8">
    <source>
        <dbReference type="PROSITE" id="PS50089"/>
    </source>
</evidence>
<dbReference type="GO" id="GO:0008270">
    <property type="term" value="F:zinc ion binding"/>
    <property type="evidence" value="ECO:0007669"/>
    <property type="project" value="UniProtKB-KW"/>
</dbReference>
<evidence type="ECO:0000256" key="7">
    <source>
        <dbReference type="SAM" id="Phobius"/>
    </source>
</evidence>
<dbReference type="Proteomes" id="UP000326396">
    <property type="component" value="Linkage Group LG8"/>
</dbReference>
<dbReference type="Pfam" id="PF13639">
    <property type="entry name" value="zf-RING_2"/>
    <property type="match status" value="1"/>
</dbReference>
<keyword evidence="7" id="KW-1133">Transmembrane helix</keyword>
<evidence type="ECO:0000256" key="3">
    <source>
        <dbReference type="ARBA" id="ARBA00022771"/>
    </source>
</evidence>
<evidence type="ECO:0000256" key="4">
    <source>
        <dbReference type="ARBA" id="ARBA00022833"/>
    </source>
</evidence>
<evidence type="ECO:0000313" key="10">
    <source>
        <dbReference type="Proteomes" id="UP000326396"/>
    </source>
</evidence>
<dbReference type="SUPFAM" id="SSF57850">
    <property type="entry name" value="RING/U-box"/>
    <property type="match status" value="1"/>
</dbReference>
<evidence type="ECO:0000256" key="1">
    <source>
        <dbReference type="ARBA" id="ARBA00004370"/>
    </source>
</evidence>
<reference evidence="9 10" key="1">
    <citation type="submission" date="2019-05" db="EMBL/GenBank/DDBJ databases">
        <title>Mikania micrantha, genome provides insights into the molecular mechanism of rapid growth.</title>
        <authorList>
            <person name="Liu B."/>
        </authorList>
    </citation>
    <scope>NUCLEOTIDE SEQUENCE [LARGE SCALE GENOMIC DNA]</scope>
    <source>
        <strain evidence="9">NLD-2019</strain>
        <tissue evidence="9">Leaf</tissue>
    </source>
</reference>
<sequence length="214" mass="23198">MEEGVNGGFQGGEIRVDYLISRLISGALTGLFALAGAFTGAVTGALAGKASDTGVLRGAGLGAVAGAVLSVEVLEASRSYWSQELSATSNSSMADFMEELLRGRFAEERFPPELLTANHWQVSVSNLHPVEAHDLNDEAACRGLSKVSLRRLPCHQISQETKLFQNIYCTICLQDIEVGEIVRCLPRCQHAFHQTCVDTWLARHGSCPICRRHV</sequence>
<feature type="transmembrane region" description="Helical" evidence="7">
    <location>
        <begin position="23"/>
        <end position="48"/>
    </location>
</feature>
<proteinExistence type="predicted"/>
<keyword evidence="5 7" id="KW-0472">Membrane</keyword>
<dbReference type="SMART" id="SM00184">
    <property type="entry name" value="RING"/>
    <property type="match status" value="1"/>
</dbReference>
<evidence type="ECO:0000256" key="6">
    <source>
        <dbReference type="PROSITE-ProRule" id="PRU00175"/>
    </source>
</evidence>
<gene>
    <name evidence="9" type="ORF">E3N88_39365</name>
</gene>
<keyword evidence="2" id="KW-0479">Metal-binding</keyword>
<keyword evidence="4" id="KW-0862">Zinc</keyword>
<protein>
    <recommendedName>
        <fullName evidence="8">RING-type domain-containing protein</fullName>
    </recommendedName>
</protein>
<dbReference type="InterPro" id="IPR001841">
    <property type="entry name" value="Znf_RING"/>
</dbReference>
<organism evidence="9 10">
    <name type="scientific">Mikania micrantha</name>
    <name type="common">bitter vine</name>
    <dbReference type="NCBI Taxonomy" id="192012"/>
    <lineage>
        <taxon>Eukaryota</taxon>
        <taxon>Viridiplantae</taxon>
        <taxon>Streptophyta</taxon>
        <taxon>Embryophyta</taxon>
        <taxon>Tracheophyta</taxon>
        <taxon>Spermatophyta</taxon>
        <taxon>Magnoliopsida</taxon>
        <taxon>eudicotyledons</taxon>
        <taxon>Gunneridae</taxon>
        <taxon>Pentapetalae</taxon>
        <taxon>asterids</taxon>
        <taxon>campanulids</taxon>
        <taxon>Asterales</taxon>
        <taxon>Asteraceae</taxon>
        <taxon>Asteroideae</taxon>
        <taxon>Heliantheae alliance</taxon>
        <taxon>Eupatorieae</taxon>
        <taxon>Mikania</taxon>
    </lineage>
</organism>
<keyword evidence="3 6" id="KW-0863">Zinc-finger</keyword>
<dbReference type="EMBL" id="SZYD01000018">
    <property type="protein sequence ID" value="KAD2805988.1"/>
    <property type="molecule type" value="Genomic_DNA"/>
</dbReference>
<dbReference type="GO" id="GO:0016020">
    <property type="term" value="C:membrane"/>
    <property type="evidence" value="ECO:0007669"/>
    <property type="project" value="UniProtKB-SubCell"/>
</dbReference>
<feature type="domain" description="RING-type" evidence="8">
    <location>
        <begin position="169"/>
        <end position="211"/>
    </location>
</feature>
<accession>A0A5N6LWK7</accession>
<evidence type="ECO:0000256" key="2">
    <source>
        <dbReference type="ARBA" id="ARBA00022723"/>
    </source>
</evidence>
<dbReference type="Gene3D" id="3.30.40.10">
    <property type="entry name" value="Zinc/RING finger domain, C3HC4 (zinc finger)"/>
    <property type="match status" value="1"/>
</dbReference>
<keyword evidence="7" id="KW-0812">Transmembrane</keyword>
<dbReference type="PROSITE" id="PS50089">
    <property type="entry name" value="ZF_RING_2"/>
    <property type="match status" value="1"/>
</dbReference>
<keyword evidence="10" id="KW-1185">Reference proteome</keyword>
<evidence type="ECO:0000256" key="5">
    <source>
        <dbReference type="ARBA" id="ARBA00023136"/>
    </source>
</evidence>
<name>A0A5N6LWK7_9ASTR</name>